<protein>
    <submittedName>
        <fullName evidence="2">Uncharacterized protein</fullName>
    </submittedName>
</protein>
<proteinExistence type="predicted"/>
<feature type="region of interest" description="Disordered" evidence="1">
    <location>
        <begin position="1477"/>
        <end position="1500"/>
    </location>
</feature>
<dbReference type="Proteomes" id="UP001189429">
    <property type="component" value="Unassembled WGS sequence"/>
</dbReference>
<name>A0ABN9TMH5_9DINO</name>
<feature type="region of interest" description="Disordered" evidence="1">
    <location>
        <begin position="1"/>
        <end position="31"/>
    </location>
</feature>
<keyword evidence="3" id="KW-1185">Reference proteome</keyword>
<feature type="compositionally biased region" description="Basic and acidic residues" evidence="1">
    <location>
        <begin position="1477"/>
        <end position="1487"/>
    </location>
</feature>
<sequence>MDRATSERPTSSSPGMLSRGKSRGEGSKPANRQRRLVFWAMSAPVCAVPTRVGVRRPRRGQGVACVSGQPEKDYDILMVNMDSDPIAELAMHGLKPIKMEGRSARQKFKGLGGSRPESRQKWIIPAGIRKKHALQKYYEIPGDTVGLTSRKDLAEWKASLYMREGGHWADFQELAVHGKELVKLPGGHAGLDLFDCDLESHESEPLFERFRVGEAQLEPEAFLVAGALQVFVPGFQAKDRADSRVAEALKNGGKGIFRKGTLKRIDKLMKGMGDRVGDLIEEFRPRACRGGSRLSWWLDRACDESNERADAVGRGALLSRASAWRGDLGRTLASAGTRELARRTDLKKLGIGDDVAKVPDQQTMRTVVKEFKLRQDLIDVRVLSQNEAVPQPRGAVRRIYATCTDQGVLADFSDAYADDPSFATVELATRRPTGTVVAVYAKEPKVQTSFPLRRYPYSVADQKHSSTTTAKLAQHIEIYIATWDALRKLHLDQNDPVAHALKRRLKSYGVSQKAPDAVDELDCVVCKELGRPNATRSANLKLSTEFSANAFLDAAEALYSDAAKGRVTQRFAEICEKYNILMRPVPAQAPWLKRAIDSFKDHFQRLNRDVQLTKSDDPSVWTSARASTRNNRIRRSGFTPYQDVLGRSPNVQALLIEAMEGPSRFAPAAARRAFFELDSDDAVRRATAGRVRPPRGPFVPGQLVFYWREVKHAKSKRLHGEHGRRGLAVVLAAEGRAGLRLSYRGVPVLASPEQVRHASRGEAGAVKNEDLVRWGTHLNLERYPKYHHYLEMDTTCRTSKLNRYVEMDMIEGDRLDDEVLSLKVKNRARGEFVARRTETTKKQKRETAFEASDLEEWRKWIQYDAVEWPSEEELAGVEKADILPMRCVRTDKNEPTRGSLSCEQHPLKAKSRNIVLGYKDKHLLAGDLQTNAPTLADTAAAVIIQEAASQPGGGFELGVVDSAFLNGRYLDSSRLGFATATKVQDLLDYNKLVSDAKLDHLDITFQKLDMDNAIVVAVGDSCHGNVGKTKTASKAGLVILLADNTDEQFLRGRPAVESGDMLQHLVELHYRLGRAHMDDGKAIEVVEVTDCKSLYDLHQKRGVVPSEKRLLIDIESFRNDSEFNNVVSNWVNAKQMLADCLTKQDIRAGDHMRHYLRWRMILGQREDDVDCEKLEDMIDWSGLVQVAKRRRIPTHVRKLLTIYAPTQEAPERDEKYFAEKHILKKTGMTEDIEHHEDTNDMSDAGLLVESDENQNTDGTSDLDDAREIYAMDAAGAEAEEIGGGAAGAGATLVALAVRRAVVDRCERQPRTHKKANHNVPVPNDGHDWAEVPGETEQPGGSTPRNKTTELPMDEARKLHERLKHVSYKQMGHDVLGGDILEAYQLVVAGCSKCRRASCDTEEIPKGKGSEKGTCKSRGACRIDPDECIHPAGQLTTVGTNQHQEKVHRRLCDALLVDRDAKWWSEEQELRAEVQAIRPEKQKRELLSRSRAPTAGRSTTG</sequence>
<comment type="caution">
    <text evidence="2">The sequence shown here is derived from an EMBL/GenBank/DDBJ whole genome shotgun (WGS) entry which is preliminary data.</text>
</comment>
<accession>A0ABN9TMH5</accession>
<feature type="region of interest" description="Disordered" evidence="1">
    <location>
        <begin position="1307"/>
        <end position="1348"/>
    </location>
</feature>
<gene>
    <name evidence="2" type="ORF">PCOR1329_LOCUS40472</name>
</gene>
<reference evidence="2" key="1">
    <citation type="submission" date="2023-10" db="EMBL/GenBank/DDBJ databases">
        <authorList>
            <person name="Chen Y."/>
            <person name="Shah S."/>
            <person name="Dougan E. K."/>
            <person name="Thang M."/>
            <person name="Chan C."/>
        </authorList>
    </citation>
    <scope>NUCLEOTIDE SEQUENCE [LARGE SCALE GENOMIC DNA]</scope>
</reference>
<dbReference type="EMBL" id="CAUYUJ010014881">
    <property type="protein sequence ID" value="CAK0847195.1"/>
    <property type="molecule type" value="Genomic_DNA"/>
</dbReference>
<evidence type="ECO:0000313" key="3">
    <source>
        <dbReference type="Proteomes" id="UP001189429"/>
    </source>
</evidence>
<evidence type="ECO:0000313" key="2">
    <source>
        <dbReference type="EMBL" id="CAK0847195.1"/>
    </source>
</evidence>
<organism evidence="2 3">
    <name type="scientific">Prorocentrum cordatum</name>
    <dbReference type="NCBI Taxonomy" id="2364126"/>
    <lineage>
        <taxon>Eukaryota</taxon>
        <taxon>Sar</taxon>
        <taxon>Alveolata</taxon>
        <taxon>Dinophyceae</taxon>
        <taxon>Prorocentrales</taxon>
        <taxon>Prorocentraceae</taxon>
        <taxon>Prorocentrum</taxon>
    </lineage>
</organism>
<evidence type="ECO:0000256" key="1">
    <source>
        <dbReference type="SAM" id="MobiDB-lite"/>
    </source>
</evidence>